<protein>
    <submittedName>
        <fullName evidence="1">Uncharacterized protein</fullName>
    </submittedName>
</protein>
<dbReference type="AlphaFoldDB" id="A0A117NRQ6"/>
<comment type="caution">
    <text evidence="1">The sequence shown here is derived from an EMBL/GenBank/DDBJ whole genome shotgun (WGS) entry which is preliminary data.</text>
</comment>
<dbReference type="EMBL" id="LLXE01000016">
    <property type="protein sequence ID" value="KUM65993.1"/>
    <property type="molecule type" value="Genomic_DNA"/>
</dbReference>
<gene>
    <name evidence="1" type="ORF">ACN42_g1072</name>
</gene>
<accession>A0A117NRQ6</accession>
<evidence type="ECO:0000313" key="2">
    <source>
        <dbReference type="Proteomes" id="UP000055045"/>
    </source>
</evidence>
<reference evidence="1 2" key="1">
    <citation type="submission" date="2015-10" db="EMBL/GenBank/DDBJ databases">
        <title>Genome sequencing of Penicillium freii.</title>
        <authorList>
            <person name="Nguyen H.D."/>
            <person name="Visagie C.M."/>
            <person name="Seifert K.A."/>
        </authorList>
    </citation>
    <scope>NUCLEOTIDE SEQUENCE [LARGE SCALE GENOMIC DNA]</scope>
    <source>
        <strain evidence="1 2">DAOM 242723</strain>
    </source>
</reference>
<name>A0A117NRQ6_PENFR</name>
<sequence length="86" mass="9702">MFTRPADVARDSDRSPGLVVCAPAALLRFKDHLYTLQIDKHIIVHPNCNVSNILSSSLHFQIIQIPSREEQRLHKGRPAILAFLFG</sequence>
<organism evidence="1 2">
    <name type="scientific">Penicillium freii</name>
    <dbReference type="NCBI Taxonomy" id="48697"/>
    <lineage>
        <taxon>Eukaryota</taxon>
        <taxon>Fungi</taxon>
        <taxon>Dikarya</taxon>
        <taxon>Ascomycota</taxon>
        <taxon>Pezizomycotina</taxon>
        <taxon>Eurotiomycetes</taxon>
        <taxon>Eurotiomycetidae</taxon>
        <taxon>Eurotiales</taxon>
        <taxon>Aspergillaceae</taxon>
        <taxon>Penicillium</taxon>
    </lineage>
</organism>
<keyword evidence="2" id="KW-1185">Reference proteome</keyword>
<proteinExistence type="predicted"/>
<dbReference type="Proteomes" id="UP000055045">
    <property type="component" value="Unassembled WGS sequence"/>
</dbReference>
<evidence type="ECO:0000313" key="1">
    <source>
        <dbReference type="EMBL" id="KUM65993.1"/>
    </source>
</evidence>